<accession>A0A0X3PME7</accession>
<name>A0A0X3PME7_SCHSO</name>
<dbReference type="EMBL" id="GEEE01013713">
    <property type="protein sequence ID" value="JAP49512.1"/>
    <property type="molecule type" value="Transcribed_RNA"/>
</dbReference>
<dbReference type="AlphaFoldDB" id="A0A0X3PME7"/>
<organism evidence="3">
    <name type="scientific">Schistocephalus solidus</name>
    <name type="common">Tapeworm</name>
    <dbReference type="NCBI Taxonomy" id="70667"/>
    <lineage>
        <taxon>Eukaryota</taxon>
        <taxon>Metazoa</taxon>
        <taxon>Spiralia</taxon>
        <taxon>Lophotrochozoa</taxon>
        <taxon>Platyhelminthes</taxon>
        <taxon>Cestoda</taxon>
        <taxon>Eucestoda</taxon>
        <taxon>Diphyllobothriidea</taxon>
        <taxon>Diphyllobothriidae</taxon>
        <taxon>Schistocephalus</taxon>
    </lineage>
</organism>
<evidence type="ECO:0000313" key="3">
    <source>
        <dbReference type="EMBL" id="JAP49512.1"/>
    </source>
</evidence>
<proteinExistence type="predicted"/>
<keyword evidence="2" id="KW-0812">Transmembrane</keyword>
<feature type="transmembrane region" description="Helical" evidence="2">
    <location>
        <begin position="12"/>
        <end position="32"/>
    </location>
</feature>
<feature type="non-terminal residue" evidence="3">
    <location>
        <position position="1"/>
    </location>
</feature>
<gene>
    <name evidence="3" type="ORF">TR104359</name>
</gene>
<dbReference type="Gene3D" id="2.60.40.640">
    <property type="match status" value="1"/>
</dbReference>
<evidence type="ECO:0000256" key="2">
    <source>
        <dbReference type="SAM" id="Phobius"/>
    </source>
</evidence>
<keyword evidence="2" id="KW-0472">Membrane</keyword>
<sequence>LTPSRRVKSCDFLYGYAIFIYVAHFLGCLKYQTAFGSLEQIYILSRKITDRKMQARFSTGGLYNNEHRQISPGTRLSPYYGGQQNDWTPGFVSEVYQTPRNTSMPEYNGVMHAGLITGPPAWGGAARDDKIYYMDSGNFRPSEECGPQSNRGRNTGFCTDDFDCMGGENPPLETDRPFAQKEERFACDELSGGSNGTGVGTLVESFGAANNYLHELTLKLFNPRVVPNRILYGIVFFDVKEAMRVNRLKLKGMGKITKQIKKKKEPTKSEFPTSTFTKEVVTGGMTAGTRNQKSYNADTKDFDGSDVYQRLNLPDNLPEGNERLKPFSGPIALTPGTHAIPFAVRIPAKTNPTITFTRKSKKYGNAEVQLLYTVFAEVEMSANPSGGNATVSSEKVDVQIVSCGGLPPVAESRYFPAAIHMLTLPYKSADGMLVIEKTHLQSPDTIRVYVYSTKSKAIHSGYFEVFQLTNLPELGMTANAEFKDEGDEPGVKLIGTSNRASMKKDFRKAFASKVGEKFQPSMENYGRNPVNSNLDDRTKMPESNRKAGCVMELTLPENLDQNIDVGDTRIQYLLRVYLNVKSQNKSEKVVQPITISEMLLPNYKMQYINFEE</sequence>
<reference evidence="3" key="1">
    <citation type="submission" date="2016-01" db="EMBL/GenBank/DDBJ databases">
        <title>Reference transcriptome for the parasite Schistocephalus solidus: insights into the molecular evolution of parasitism.</title>
        <authorList>
            <person name="Hebert F.O."/>
            <person name="Grambauer S."/>
            <person name="Barber I."/>
            <person name="Landry C.R."/>
            <person name="Aubin-Horth N."/>
        </authorList>
    </citation>
    <scope>NUCLEOTIDE SEQUENCE</scope>
</reference>
<keyword evidence="2" id="KW-1133">Transmembrane helix</keyword>
<feature type="region of interest" description="Disordered" evidence="1">
    <location>
        <begin position="521"/>
        <end position="540"/>
    </location>
</feature>
<protein>
    <submittedName>
        <fullName evidence="3">Uncharacterized protein</fullName>
    </submittedName>
</protein>
<evidence type="ECO:0000256" key="1">
    <source>
        <dbReference type="SAM" id="MobiDB-lite"/>
    </source>
</evidence>
<dbReference type="InterPro" id="IPR014752">
    <property type="entry name" value="Arrestin-like_C"/>
</dbReference>